<dbReference type="FunFam" id="3.40.50.12780:FF:000016">
    <property type="entry name" value="Phenylacetate-coenzyme A ligase"/>
    <property type="match status" value="1"/>
</dbReference>
<gene>
    <name evidence="14" type="ORF">C7B45_02535</name>
</gene>
<comment type="caution">
    <text evidence="14">The sequence shown here is derived from an EMBL/GenBank/DDBJ whole genome shotgun (WGS) entry which is preliminary data.</text>
</comment>
<comment type="catalytic activity">
    <reaction evidence="11">
        <text>2-phenylacetate + ATP + CoA = phenylacetyl-CoA + AMP + diphosphate</text>
        <dbReference type="Rhea" id="RHEA:20956"/>
        <dbReference type="ChEBI" id="CHEBI:18401"/>
        <dbReference type="ChEBI" id="CHEBI:30616"/>
        <dbReference type="ChEBI" id="CHEBI:33019"/>
        <dbReference type="ChEBI" id="CHEBI:57287"/>
        <dbReference type="ChEBI" id="CHEBI:57390"/>
        <dbReference type="ChEBI" id="CHEBI:456215"/>
        <dbReference type="EC" id="6.2.1.30"/>
    </reaction>
</comment>
<dbReference type="Pfam" id="PF00501">
    <property type="entry name" value="AMP-binding"/>
    <property type="match status" value="1"/>
</dbReference>
<dbReference type="InterPro" id="IPR042099">
    <property type="entry name" value="ANL_N_sf"/>
</dbReference>
<evidence type="ECO:0000256" key="3">
    <source>
        <dbReference type="ARBA" id="ARBA00022553"/>
    </source>
</evidence>
<comment type="function">
    <text evidence="11">Catalyzes the activation of phenylacetic acid (PA) to phenylacetyl-CoA (PA-CoA).</text>
</comment>
<evidence type="ECO:0000256" key="10">
    <source>
        <dbReference type="ARBA" id="ARBA00075111"/>
    </source>
</evidence>
<feature type="domain" description="AMP-dependent ligase C-terminal" evidence="13">
    <location>
        <begin position="327"/>
        <end position="413"/>
    </location>
</feature>
<dbReference type="PANTHER" id="PTHR43439">
    <property type="entry name" value="PHENYLACETATE-COENZYME A LIGASE"/>
    <property type="match status" value="1"/>
</dbReference>
<keyword evidence="4 11" id="KW-0436">Ligase</keyword>
<evidence type="ECO:0000259" key="12">
    <source>
        <dbReference type="Pfam" id="PF00501"/>
    </source>
</evidence>
<accession>A0A2T2WN74</accession>
<dbReference type="UniPathway" id="UPA00930"/>
<dbReference type="AlphaFoldDB" id="A0A2T2WN74"/>
<evidence type="ECO:0000256" key="4">
    <source>
        <dbReference type="ARBA" id="ARBA00022598"/>
    </source>
</evidence>
<dbReference type="EC" id="6.2.1.30" evidence="8 11"/>
<evidence type="ECO:0000313" key="15">
    <source>
        <dbReference type="Proteomes" id="UP000241848"/>
    </source>
</evidence>
<keyword evidence="5 11" id="KW-0547">Nucleotide-binding</keyword>
<evidence type="ECO:0000256" key="9">
    <source>
        <dbReference type="ARBA" id="ARBA00068695"/>
    </source>
</evidence>
<proteinExistence type="inferred from homology"/>
<dbReference type="GO" id="GO:0010124">
    <property type="term" value="P:phenylacetate catabolic process"/>
    <property type="evidence" value="ECO:0007669"/>
    <property type="project" value="UniProtKB-UniRule"/>
</dbReference>
<evidence type="ECO:0000313" key="14">
    <source>
        <dbReference type="EMBL" id="PSR23687.1"/>
    </source>
</evidence>
<keyword evidence="3" id="KW-0597">Phosphoprotein</keyword>
<dbReference type="Gene3D" id="3.40.50.12780">
    <property type="entry name" value="N-terminal domain of ligase-like"/>
    <property type="match status" value="1"/>
</dbReference>
<dbReference type="Proteomes" id="UP000241848">
    <property type="component" value="Unassembled WGS sequence"/>
</dbReference>
<dbReference type="GO" id="GO:0000166">
    <property type="term" value="F:nucleotide binding"/>
    <property type="evidence" value="ECO:0007669"/>
    <property type="project" value="UniProtKB-KW"/>
</dbReference>
<dbReference type="InterPro" id="IPR045851">
    <property type="entry name" value="AMP-bd_C_sf"/>
</dbReference>
<dbReference type="SUPFAM" id="SSF56801">
    <property type="entry name" value="Acetyl-CoA synthetase-like"/>
    <property type="match status" value="1"/>
</dbReference>
<comment type="subunit">
    <text evidence="1">Monomer.</text>
</comment>
<reference evidence="14 15" key="1">
    <citation type="journal article" date="2014" name="BMC Genomics">
        <title>Comparison of environmental and isolate Sulfobacillus genomes reveals diverse carbon, sulfur, nitrogen, and hydrogen metabolisms.</title>
        <authorList>
            <person name="Justice N.B."/>
            <person name="Norman A."/>
            <person name="Brown C.T."/>
            <person name="Singh A."/>
            <person name="Thomas B.C."/>
            <person name="Banfield J.F."/>
        </authorList>
    </citation>
    <scope>NUCLEOTIDE SEQUENCE [LARGE SCALE GENOMIC DNA]</scope>
    <source>
        <strain evidence="14">AMDSBA3</strain>
    </source>
</reference>
<evidence type="ECO:0000256" key="1">
    <source>
        <dbReference type="ARBA" id="ARBA00011245"/>
    </source>
</evidence>
<dbReference type="PIRSF" id="PIRSF006444">
    <property type="entry name" value="PaaK"/>
    <property type="match status" value="1"/>
</dbReference>
<dbReference type="GO" id="GO:0047475">
    <property type="term" value="F:phenylacetate-CoA ligase activity"/>
    <property type="evidence" value="ECO:0007669"/>
    <property type="project" value="UniProtKB-EC"/>
</dbReference>
<organism evidence="14 15">
    <name type="scientific">Sulfobacillus acidophilus</name>
    <dbReference type="NCBI Taxonomy" id="53633"/>
    <lineage>
        <taxon>Bacteria</taxon>
        <taxon>Bacillati</taxon>
        <taxon>Bacillota</taxon>
        <taxon>Clostridia</taxon>
        <taxon>Eubacteriales</taxon>
        <taxon>Clostridiales Family XVII. Incertae Sedis</taxon>
        <taxon>Sulfobacillus</taxon>
    </lineage>
</organism>
<feature type="domain" description="AMP-dependent synthetase/ligase" evidence="12">
    <location>
        <begin position="82"/>
        <end position="277"/>
    </location>
</feature>
<dbReference type="EMBL" id="PXYV01000004">
    <property type="protein sequence ID" value="PSR23687.1"/>
    <property type="molecule type" value="Genomic_DNA"/>
</dbReference>
<keyword evidence="2" id="KW-0596">Phosphopantetheine</keyword>
<dbReference type="InterPro" id="IPR028154">
    <property type="entry name" value="AMP-dep_Lig_C"/>
</dbReference>
<dbReference type="Pfam" id="PF14535">
    <property type="entry name" value="AMP-binding_C_2"/>
    <property type="match status" value="1"/>
</dbReference>
<evidence type="ECO:0000256" key="8">
    <source>
        <dbReference type="ARBA" id="ARBA00066629"/>
    </source>
</evidence>
<sequence>METMERSRLEDLQRTRLSWTLHWARDRVPFYRDRLSHLKGLDEHPLEALQDLPFTHKSDLRDQYPLGFLAVSRGEVRRFHASSGTRGKPTVVAYTEHDLTMWSEVVARALAAAGMQPGQTLQNAYGYGLFTGGLGLHAGAERLGVAVIPASGGGTERQVQLMLDLAPDGLAATPSYALYIAETMHHLGVSSDQLALKTGIFGAEPWSEGMREHLESGLGIQAVDIYGLSEITGPGVAIECVEAKAGLHVFEDFFYMEVIDPKTGARKAPGEVGELVLTTLSKEAMPMIRYRTGDLVSVNPEPCICGRTSMRMSRIHGRSDDMLIVRGVNVFPSEIERVLLSQPGVSAHYQLCWEGHPSRPDLVVEIEEAQVGALDQGALAIHLRAALGVHLSVRVVAHGHIPRSQGKAIRVINRMQEES</sequence>
<dbReference type="Gene3D" id="3.30.300.30">
    <property type="match status" value="1"/>
</dbReference>
<dbReference type="PANTHER" id="PTHR43439:SF2">
    <property type="entry name" value="ENZYME, PUTATIVE (JCVI)-RELATED"/>
    <property type="match status" value="1"/>
</dbReference>
<evidence type="ECO:0000259" key="13">
    <source>
        <dbReference type="Pfam" id="PF14535"/>
    </source>
</evidence>
<evidence type="ECO:0000256" key="6">
    <source>
        <dbReference type="ARBA" id="ARBA00060591"/>
    </source>
</evidence>
<evidence type="ECO:0000256" key="11">
    <source>
        <dbReference type="PIRNR" id="PIRNR006444"/>
    </source>
</evidence>
<dbReference type="InterPro" id="IPR011880">
    <property type="entry name" value="PA_CoA_ligase"/>
</dbReference>
<protein>
    <recommendedName>
        <fullName evidence="9 11">Phenylacetate-coenzyme A ligase</fullName>
        <ecNumber evidence="8 11">6.2.1.30</ecNumber>
    </recommendedName>
    <alternativeName>
        <fullName evidence="10 11">Phenylacetyl-CoA ligase</fullName>
    </alternativeName>
</protein>
<comment type="similarity">
    <text evidence="7 11">Belongs to the phenylacetyl-CoA ligase family.</text>
</comment>
<comment type="pathway">
    <text evidence="6 11">Aromatic compound metabolism; phenylacetate degradation.</text>
</comment>
<dbReference type="InterPro" id="IPR051414">
    <property type="entry name" value="Adenylate-forming_Reductase"/>
</dbReference>
<name>A0A2T2WN74_9FIRM</name>
<evidence type="ECO:0000256" key="7">
    <source>
        <dbReference type="ARBA" id="ARBA00061566"/>
    </source>
</evidence>
<evidence type="ECO:0000256" key="2">
    <source>
        <dbReference type="ARBA" id="ARBA00022450"/>
    </source>
</evidence>
<dbReference type="CDD" id="cd05913">
    <property type="entry name" value="PaaK"/>
    <property type="match status" value="1"/>
</dbReference>
<evidence type="ECO:0000256" key="5">
    <source>
        <dbReference type="ARBA" id="ARBA00022741"/>
    </source>
</evidence>
<dbReference type="InterPro" id="IPR000873">
    <property type="entry name" value="AMP-dep_synth/lig_dom"/>
</dbReference>